<proteinExistence type="predicted"/>
<name>A0A7K3QRC9_9ACTN</name>
<gene>
    <name evidence="1" type="ORF">G3I21_11955</name>
</gene>
<evidence type="ECO:0000313" key="2">
    <source>
        <dbReference type="Proteomes" id="UP000470520"/>
    </source>
</evidence>
<protein>
    <submittedName>
        <fullName evidence="1">Uncharacterized protein</fullName>
    </submittedName>
</protein>
<organism evidence="1 2">
    <name type="scientific">Streptomyces bauhiniae</name>
    <dbReference type="NCBI Taxonomy" id="2340725"/>
    <lineage>
        <taxon>Bacteria</taxon>
        <taxon>Bacillati</taxon>
        <taxon>Actinomycetota</taxon>
        <taxon>Actinomycetes</taxon>
        <taxon>Kitasatosporales</taxon>
        <taxon>Streptomycetaceae</taxon>
        <taxon>Streptomyces</taxon>
    </lineage>
</organism>
<comment type="caution">
    <text evidence="1">The sequence shown here is derived from an EMBL/GenBank/DDBJ whole genome shotgun (WGS) entry which is preliminary data.</text>
</comment>
<reference evidence="1 2" key="1">
    <citation type="submission" date="2020-01" db="EMBL/GenBank/DDBJ databases">
        <title>Insect and environment-associated Actinomycetes.</title>
        <authorList>
            <person name="Currrie C."/>
            <person name="Chevrette M."/>
            <person name="Carlson C."/>
            <person name="Stubbendieck R."/>
            <person name="Wendt-Pienkowski E."/>
        </authorList>
    </citation>
    <scope>NUCLEOTIDE SEQUENCE [LARGE SCALE GENOMIC DNA]</scope>
    <source>
        <strain evidence="1 2">SID7754</strain>
    </source>
</reference>
<dbReference type="SUPFAM" id="SSF88659">
    <property type="entry name" value="Sigma3 and sigma4 domains of RNA polymerase sigma factors"/>
    <property type="match status" value="1"/>
</dbReference>
<dbReference type="InterPro" id="IPR013324">
    <property type="entry name" value="RNA_pol_sigma_r3/r4-like"/>
</dbReference>
<accession>A0A7K3QRC9</accession>
<dbReference type="EMBL" id="JAAGMR010000145">
    <property type="protein sequence ID" value="NEB92422.1"/>
    <property type="molecule type" value="Genomic_DNA"/>
</dbReference>
<evidence type="ECO:0000313" key="1">
    <source>
        <dbReference type="EMBL" id="NEB92422.1"/>
    </source>
</evidence>
<dbReference type="RefSeq" id="WP_164188220.1">
    <property type="nucleotide sequence ID" value="NZ_JAAGMR010000145.1"/>
</dbReference>
<sequence length="99" mass="11344">MAEQSEEVLRFLNAVQAFEEIEDDAACARAITDVLKDWPQSHARLRELRQERVLRLRGEGKTWQEIGDALGVHFTRAQQIAKGFRGAKRPKKDEEPQDG</sequence>
<dbReference type="AlphaFoldDB" id="A0A7K3QRC9"/>
<dbReference type="Proteomes" id="UP000470520">
    <property type="component" value="Unassembled WGS sequence"/>
</dbReference>